<organism evidence="5 6">
    <name type="scientific">Romanomermis culicivorax</name>
    <name type="common">Nematode worm</name>
    <dbReference type="NCBI Taxonomy" id="13658"/>
    <lineage>
        <taxon>Eukaryota</taxon>
        <taxon>Metazoa</taxon>
        <taxon>Ecdysozoa</taxon>
        <taxon>Nematoda</taxon>
        <taxon>Enoplea</taxon>
        <taxon>Dorylaimia</taxon>
        <taxon>Mermithida</taxon>
        <taxon>Mermithoidea</taxon>
        <taxon>Mermithidae</taxon>
        <taxon>Romanomermis</taxon>
    </lineage>
</organism>
<dbReference type="WBParaSite" id="nRc.2.0.1.t46783-RA">
    <property type="protein sequence ID" value="nRc.2.0.1.t46783-RA"/>
    <property type="gene ID" value="nRc.2.0.1.g46783"/>
</dbReference>
<dbReference type="InterPro" id="IPR050274">
    <property type="entry name" value="Nuclear_hormone_rcpt_NR2"/>
</dbReference>
<feature type="domain" description="NR LBD" evidence="4">
    <location>
        <begin position="1"/>
        <end position="103"/>
    </location>
</feature>
<keyword evidence="1" id="KW-0805">Transcription regulation</keyword>
<dbReference type="SUPFAM" id="SSF48508">
    <property type="entry name" value="Nuclear receptor ligand-binding domain"/>
    <property type="match status" value="1"/>
</dbReference>
<dbReference type="OMA" id="EYEKFHY"/>
<accession>A0A915L8J7</accession>
<proteinExistence type="predicted"/>
<keyword evidence="2" id="KW-0804">Transcription</keyword>
<evidence type="ECO:0000256" key="1">
    <source>
        <dbReference type="ARBA" id="ARBA00023015"/>
    </source>
</evidence>
<evidence type="ECO:0000256" key="3">
    <source>
        <dbReference type="ARBA" id="ARBA00023170"/>
    </source>
</evidence>
<dbReference type="Gene3D" id="1.10.565.10">
    <property type="entry name" value="Retinoid X Receptor"/>
    <property type="match status" value="1"/>
</dbReference>
<dbReference type="Proteomes" id="UP000887565">
    <property type="component" value="Unplaced"/>
</dbReference>
<dbReference type="PANTHER" id="PTHR24083">
    <property type="entry name" value="NUCLEAR HORMONE RECEPTOR"/>
    <property type="match status" value="1"/>
</dbReference>
<keyword evidence="5" id="KW-1185">Reference proteome</keyword>
<name>A0A915L8J7_ROMCU</name>
<evidence type="ECO:0000313" key="6">
    <source>
        <dbReference type="WBParaSite" id="nRc.2.0.1.t46783-RA"/>
    </source>
</evidence>
<evidence type="ECO:0000259" key="4">
    <source>
        <dbReference type="PROSITE" id="PS51843"/>
    </source>
</evidence>
<evidence type="ECO:0000313" key="5">
    <source>
        <dbReference type="Proteomes" id="UP000887565"/>
    </source>
</evidence>
<keyword evidence="3" id="KW-0675">Receptor</keyword>
<evidence type="ECO:0000256" key="2">
    <source>
        <dbReference type="ARBA" id="ARBA00023163"/>
    </source>
</evidence>
<protein>
    <submittedName>
        <fullName evidence="6">NR LBD domain-containing protein</fullName>
    </submittedName>
</protein>
<dbReference type="InterPro" id="IPR000536">
    <property type="entry name" value="Nucl_hrmn_rcpt_lig-bd"/>
</dbReference>
<dbReference type="InterPro" id="IPR035500">
    <property type="entry name" value="NHR-like_dom_sf"/>
</dbReference>
<dbReference type="AlphaFoldDB" id="A0A915L8J7"/>
<sequence>MYTTDDATVTQLILYNAFGLTDVCKIENLQEMAQTNLEEYCNSKNLPTINNDEKSSSSRFGKLLLRLPSLRAIGSQTIEQLFFVRTVGKMPVETVIKDILLSSSNSSCNNDSKNLESKIFSPPPAARHHHQNIFNNGLPPVGPWIH</sequence>
<dbReference type="PROSITE" id="PS51843">
    <property type="entry name" value="NR_LBD"/>
    <property type="match status" value="1"/>
</dbReference>
<dbReference type="Pfam" id="PF00104">
    <property type="entry name" value="Hormone_recep"/>
    <property type="match status" value="1"/>
</dbReference>
<reference evidence="6" key="1">
    <citation type="submission" date="2022-11" db="UniProtKB">
        <authorList>
            <consortium name="WormBaseParasite"/>
        </authorList>
    </citation>
    <scope>IDENTIFICATION</scope>
</reference>